<proteinExistence type="predicted"/>
<reference evidence="2 3" key="1">
    <citation type="submission" date="2020-08" db="EMBL/GenBank/DDBJ databases">
        <title>Sequencing the genomes of 1000 actinobacteria strains.</title>
        <authorList>
            <person name="Klenk H.-P."/>
        </authorList>
    </citation>
    <scope>NUCLEOTIDE SEQUENCE [LARGE SCALE GENOMIC DNA]</scope>
    <source>
        <strain evidence="2 3">DSM 45913</strain>
    </source>
</reference>
<dbReference type="RefSeq" id="WP_185086357.1">
    <property type="nucleotide sequence ID" value="NZ_JACHJB010000002.1"/>
</dbReference>
<name>A0A7X0C508_9ACTN</name>
<organism evidence="2 3">
    <name type="scientific">Nonomuraea muscovyensis</name>
    <dbReference type="NCBI Taxonomy" id="1124761"/>
    <lineage>
        <taxon>Bacteria</taxon>
        <taxon>Bacillati</taxon>
        <taxon>Actinomycetota</taxon>
        <taxon>Actinomycetes</taxon>
        <taxon>Streptosporangiales</taxon>
        <taxon>Streptosporangiaceae</taxon>
        <taxon>Nonomuraea</taxon>
    </lineage>
</organism>
<sequence>MVSPVVDACAAGTSRTPTAPASMHSGSSVRLSKHRLLAGGPASAVSTPSVLQNVVTSSLAAGSSPAMGTVTRVGERVWVAIHRADRQLAAFTTAQPGSAVAIRRSTGRSSQAAEMGE</sequence>
<keyword evidence="3" id="KW-1185">Reference proteome</keyword>
<dbReference type="AlphaFoldDB" id="A0A7X0C508"/>
<evidence type="ECO:0000256" key="1">
    <source>
        <dbReference type="SAM" id="MobiDB-lite"/>
    </source>
</evidence>
<evidence type="ECO:0000313" key="3">
    <source>
        <dbReference type="Proteomes" id="UP000583800"/>
    </source>
</evidence>
<comment type="caution">
    <text evidence="2">The sequence shown here is derived from an EMBL/GenBank/DDBJ whole genome shotgun (WGS) entry which is preliminary data.</text>
</comment>
<protein>
    <submittedName>
        <fullName evidence="2">Uncharacterized protein</fullName>
    </submittedName>
</protein>
<evidence type="ECO:0000313" key="2">
    <source>
        <dbReference type="EMBL" id="MBB6348643.1"/>
    </source>
</evidence>
<feature type="compositionally biased region" description="Polar residues" evidence="1">
    <location>
        <begin position="13"/>
        <end position="29"/>
    </location>
</feature>
<feature type="region of interest" description="Disordered" evidence="1">
    <location>
        <begin position="9"/>
        <end position="29"/>
    </location>
</feature>
<gene>
    <name evidence="2" type="ORF">FHU36_005188</name>
</gene>
<accession>A0A7X0C508</accession>
<dbReference type="EMBL" id="JACHJB010000002">
    <property type="protein sequence ID" value="MBB6348643.1"/>
    <property type="molecule type" value="Genomic_DNA"/>
</dbReference>
<dbReference type="Proteomes" id="UP000583800">
    <property type="component" value="Unassembled WGS sequence"/>
</dbReference>